<organism evidence="2 3">
    <name type="scientific">Actinomadura litoris</name>
    <dbReference type="NCBI Taxonomy" id="2678616"/>
    <lineage>
        <taxon>Bacteria</taxon>
        <taxon>Bacillati</taxon>
        <taxon>Actinomycetota</taxon>
        <taxon>Actinomycetes</taxon>
        <taxon>Streptosporangiales</taxon>
        <taxon>Thermomonosporaceae</taxon>
        <taxon>Actinomadura</taxon>
    </lineage>
</organism>
<feature type="compositionally biased region" description="Low complexity" evidence="1">
    <location>
        <begin position="259"/>
        <end position="271"/>
    </location>
</feature>
<feature type="region of interest" description="Disordered" evidence="1">
    <location>
        <begin position="248"/>
        <end position="319"/>
    </location>
</feature>
<comment type="caution">
    <text evidence="2">The sequence shown here is derived from an EMBL/GenBank/DDBJ whole genome shotgun (WGS) entry which is preliminary data.</text>
</comment>
<dbReference type="RefSeq" id="WP_156220662.1">
    <property type="nucleotide sequence ID" value="NZ_WOFH01000014.1"/>
</dbReference>
<feature type="compositionally biased region" description="Low complexity" evidence="1">
    <location>
        <begin position="282"/>
        <end position="293"/>
    </location>
</feature>
<feature type="compositionally biased region" description="Pro residues" evidence="1">
    <location>
        <begin position="272"/>
        <end position="281"/>
    </location>
</feature>
<sequence>MTYPNGTPIPTVPAPGRIGQGTVVEQSRAAAEVMAAVEVAQRFPRDVQYARNQMIESCKQRHLAERAFYRFPRAGGPVSGASVHLARELARCWGHIQYGIVEMRRDDEFGQSEMQAWAWDVQTNSRVSTTFIVPHLRDTKQGPSQLKELRDVYENNANQGSRRVREMIFAILPPWFVAEAKDLCNATLNDGGGVPLATRIANAIEKYAEIGITLAQLEAKVGEPNGRWTPHAAAQLGVIYQSIQRGEVRKEEEFPPPAATAEEILAARTTPTPAPAPPAQPAPASAPDTAAADAEAEAEAFDDPLHYSADEIAEMGGRR</sequence>
<dbReference type="Proteomes" id="UP000432015">
    <property type="component" value="Unassembled WGS sequence"/>
</dbReference>
<evidence type="ECO:0000313" key="2">
    <source>
        <dbReference type="EMBL" id="MUN41493.1"/>
    </source>
</evidence>
<accession>A0A7K1LAZ1</accession>
<keyword evidence="3" id="KW-1185">Reference proteome</keyword>
<dbReference type="AlphaFoldDB" id="A0A7K1LAZ1"/>
<evidence type="ECO:0000313" key="3">
    <source>
        <dbReference type="Proteomes" id="UP000432015"/>
    </source>
</evidence>
<protein>
    <submittedName>
        <fullName evidence="2">Uncharacterized protein</fullName>
    </submittedName>
</protein>
<reference evidence="2 3" key="1">
    <citation type="submission" date="2019-11" db="EMBL/GenBank/DDBJ databases">
        <authorList>
            <person name="Cao P."/>
        </authorList>
    </citation>
    <scope>NUCLEOTIDE SEQUENCE [LARGE SCALE GENOMIC DNA]</scope>
    <source>
        <strain evidence="2 3">NEAU-AAG5</strain>
    </source>
</reference>
<name>A0A7K1LAZ1_9ACTN</name>
<gene>
    <name evidence="2" type="ORF">GNZ18_33605</name>
</gene>
<evidence type="ECO:0000256" key="1">
    <source>
        <dbReference type="SAM" id="MobiDB-lite"/>
    </source>
</evidence>
<proteinExistence type="predicted"/>
<dbReference type="EMBL" id="WOFH01000014">
    <property type="protein sequence ID" value="MUN41493.1"/>
    <property type="molecule type" value="Genomic_DNA"/>
</dbReference>